<dbReference type="PROSITE" id="PS00565">
    <property type="entry name" value="ARGININOSUCCIN_SYN_2"/>
    <property type="match status" value="1"/>
</dbReference>
<dbReference type="InterPro" id="IPR001518">
    <property type="entry name" value="Arginosuc_synth"/>
</dbReference>
<sequence length="413" mass="46189">MIKNEYEVLKEAKKVVLAYSGGLDTSVIVTWLMENGAKEVICVSVDLGQVKDPKAMEEKAIKSGAKKFYNINVEDEFVEEYGFKSLMAGAKYENVYLLGTAIARPLISKVLVDVAKKEGADLIVHGCTGKGNDQIRFELSIMAIAPDMKVIAPWRFWDIKGRSEEEAYAKDHGINLNFTKDEDYSMDENIWHLSHEGLDLEDPENTANLEKILHWVTPPEKAPDKAEIVEIEFFKGKPIGLNGEKLKGSDLVKKLNDLAGKHGIGIDDIVESRMVGMKSRGVYENPAASVLYFAHEKLETVTLHPDSLQYKQKIALDYAKLVYAGKWMTPLKEAMDAFIEKTQENVTGKVKVKLYKGAMQPAGIFGANSLYLEEYATFEEDDVYNQSDATGFINLFGLSTKIYAKAMKEGEKK</sequence>
<dbReference type="GO" id="GO:0004055">
    <property type="term" value="F:argininosuccinate synthase activity"/>
    <property type="evidence" value="ECO:0007669"/>
    <property type="project" value="UniProtKB-UniRule"/>
</dbReference>
<dbReference type="SUPFAM" id="SSF52402">
    <property type="entry name" value="Adenine nucleotide alpha hydrolases-like"/>
    <property type="match status" value="1"/>
</dbReference>
<dbReference type="Pfam" id="PF20979">
    <property type="entry name" value="Arginosuc_syn_C"/>
    <property type="match status" value="1"/>
</dbReference>
<accession>A0A095YDJ2</accession>
<dbReference type="GO" id="GO:0000050">
    <property type="term" value="P:urea cycle"/>
    <property type="evidence" value="ECO:0007669"/>
    <property type="project" value="TreeGrafter"/>
</dbReference>
<evidence type="ECO:0000256" key="9">
    <source>
        <dbReference type="HAMAP-Rule" id="MF_00005"/>
    </source>
</evidence>
<evidence type="ECO:0000313" key="13">
    <source>
        <dbReference type="Proteomes" id="UP000029579"/>
    </source>
</evidence>
<feature type="binding site" evidence="9">
    <location>
        <position position="128"/>
    </location>
    <ligand>
        <name>L-aspartate</name>
        <dbReference type="ChEBI" id="CHEBI:29991"/>
    </ligand>
</feature>
<feature type="binding site" evidence="9">
    <location>
        <position position="126"/>
    </location>
    <ligand>
        <name>ATP</name>
        <dbReference type="ChEBI" id="CHEBI:30616"/>
    </ligand>
</feature>
<dbReference type="EC" id="6.3.4.5" evidence="3 9"/>
<dbReference type="Gene3D" id="3.90.1260.10">
    <property type="entry name" value="Argininosuccinate synthetase, chain A, domain 2"/>
    <property type="match status" value="1"/>
</dbReference>
<keyword evidence="4 9" id="KW-0055">Arginine biosynthesis</keyword>
<feature type="binding site" evidence="9">
    <location>
        <position position="194"/>
    </location>
    <ligand>
        <name>L-citrulline</name>
        <dbReference type="ChEBI" id="CHEBI:57743"/>
    </ligand>
</feature>
<evidence type="ECO:0000313" key="12">
    <source>
        <dbReference type="EMBL" id="KGF04662.1"/>
    </source>
</evidence>
<keyword evidence="5 9" id="KW-0436">Ligase</keyword>
<organism evidence="12 13">
    <name type="scientific">Anaerococcus lactolyticus S7-1-13</name>
    <dbReference type="NCBI Taxonomy" id="1284686"/>
    <lineage>
        <taxon>Bacteria</taxon>
        <taxon>Bacillati</taxon>
        <taxon>Bacillota</taxon>
        <taxon>Tissierellia</taxon>
        <taxon>Tissierellales</taxon>
        <taxon>Peptoniphilaceae</taxon>
        <taxon>Anaerococcus</taxon>
    </lineage>
</organism>
<feature type="binding site" evidence="9">
    <location>
        <position position="132"/>
    </location>
    <ligand>
        <name>L-citrulline</name>
        <dbReference type="ChEBI" id="CHEBI:57743"/>
    </ligand>
</feature>
<dbReference type="HAMAP" id="MF_00005">
    <property type="entry name" value="Arg_succ_synth_type1"/>
    <property type="match status" value="1"/>
</dbReference>
<feature type="binding site" evidence="9">
    <location>
        <begin position="18"/>
        <end position="26"/>
    </location>
    <ligand>
        <name>ATP</name>
        <dbReference type="ChEBI" id="CHEBI:30616"/>
    </ligand>
</feature>
<dbReference type="EMBL" id="JRMW01000026">
    <property type="protein sequence ID" value="KGF04662.1"/>
    <property type="molecule type" value="Genomic_DNA"/>
</dbReference>
<feature type="binding site" evidence="9">
    <location>
        <position position="283"/>
    </location>
    <ligand>
        <name>L-citrulline</name>
        <dbReference type="ChEBI" id="CHEBI:57743"/>
    </ligand>
</feature>
<feature type="domain" description="Arginosuccinate synthase C-terminal" evidence="11">
    <location>
        <begin position="184"/>
        <end position="403"/>
    </location>
</feature>
<feature type="binding site" evidence="9">
    <location>
        <position position="132"/>
    </location>
    <ligand>
        <name>L-aspartate</name>
        <dbReference type="ChEBI" id="CHEBI:29991"/>
    </ligand>
</feature>
<evidence type="ECO:0000256" key="8">
    <source>
        <dbReference type="ARBA" id="ARBA00022840"/>
    </source>
</evidence>
<evidence type="ECO:0000256" key="5">
    <source>
        <dbReference type="ARBA" id="ARBA00022598"/>
    </source>
</evidence>
<feature type="binding site" evidence="9">
    <location>
        <position position="271"/>
    </location>
    <ligand>
        <name>L-citrulline</name>
        <dbReference type="ChEBI" id="CHEBI:57743"/>
    </ligand>
</feature>
<dbReference type="FunFam" id="3.90.1260.10:FF:000007">
    <property type="entry name" value="Argininosuccinate synthase"/>
    <property type="match status" value="1"/>
</dbReference>
<reference evidence="12 13" key="1">
    <citation type="submission" date="2014-07" db="EMBL/GenBank/DDBJ databases">
        <authorList>
            <person name="McCorrison J."/>
            <person name="Sanka R."/>
            <person name="Torralba M."/>
            <person name="Gillis M."/>
            <person name="Haft D.H."/>
            <person name="Methe B."/>
            <person name="Sutton G."/>
            <person name="Nelson K.E."/>
        </authorList>
    </citation>
    <scope>NUCLEOTIDE SEQUENCE [LARGE SCALE GENOMIC DNA]</scope>
    <source>
        <strain evidence="12 13">S7-1-13</strain>
    </source>
</reference>
<dbReference type="GO" id="GO:0000053">
    <property type="term" value="P:argininosuccinate metabolic process"/>
    <property type="evidence" value="ECO:0007669"/>
    <property type="project" value="TreeGrafter"/>
</dbReference>
<dbReference type="OrthoDB" id="9801641at2"/>
<dbReference type="PROSITE" id="PS00564">
    <property type="entry name" value="ARGININOSUCCIN_SYN_1"/>
    <property type="match status" value="1"/>
</dbReference>
<feature type="binding site" evidence="9">
    <location>
        <position position="185"/>
    </location>
    <ligand>
        <name>L-citrulline</name>
        <dbReference type="ChEBI" id="CHEBI:57743"/>
    </ligand>
</feature>
<feature type="binding site" evidence="9">
    <location>
        <position position="133"/>
    </location>
    <ligand>
        <name>L-aspartate</name>
        <dbReference type="ChEBI" id="CHEBI:29991"/>
    </ligand>
</feature>
<evidence type="ECO:0000256" key="4">
    <source>
        <dbReference type="ARBA" id="ARBA00022571"/>
    </source>
</evidence>
<evidence type="ECO:0000256" key="2">
    <source>
        <dbReference type="ARBA" id="ARBA00011881"/>
    </source>
</evidence>
<evidence type="ECO:0000256" key="7">
    <source>
        <dbReference type="ARBA" id="ARBA00022741"/>
    </source>
</evidence>
<comment type="subcellular location">
    <subcellularLocation>
        <location evidence="9">Cytoplasm</location>
    </subcellularLocation>
</comment>
<dbReference type="Pfam" id="PF00764">
    <property type="entry name" value="Arginosuc_synth"/>
    <property type="match status" value="1"/>
</dbReference>
<dbReference type="CDD" id="cd01999">
    <property type="entry name" value="ASS"/>
    <property type="match status" value="1"/>
</dbReference>
<dbReference type="InterPro" id="IPR018223">
    <property type="entry name" value="Arginosuc_synth_CS"/>
</dbReference>
<dbReference type="RefSeq" id="WP_037326995.1">
    <property type="nucleotide sequence ID" value="NZ_JRMW01000026.1"/>
</dbReference>
<dbReference type="InterPro" id="IPR023434">
    <property type="entry name" value="Arginosuc_synth_type_1_subfam"/>
</dbReference>
<dbReference type="FunFam" id="3.40.50.620:FF:000019">
    <property type="entry name" value="Argininosuccinate synthase"/>
    <property type="match status" value="1"/>
</dbReference>
<evidence type="ECO:0000256" key="1">
    <source>
        <dbReference type="ARBA" id="ARBA00004967"/>
    </source>
</evidence>
<keyword evidence="8 9" id="KW-0067">ATP-binding</keyword>
<dbReference type="PANTHER" id="PTHR11587">
    <property type="entry name" value="ARGININOSUCCINATE SYNTHASE"/>
    <property type="match status" value="1"/>
</dbReference>
<keyword evidence="7 9" id="KW-0547">Nucleotide-binding</keyword>
<dbReference type="InterPro" id="IPR048268">
    <property type="entry name" value="Arginosuc_syn_C"/>
</dbReference>
<keyword evidence="6 9" id="KW-0028">Amino-acid biosynthesis</keyword>
<dbReference type="GO" id="GO:0005524">
    <property type="term" value="F:ATP binding"/>
    <property type="evidence" value="ECO:0007669"/>
    <property type="project" value="UniProtKB-UniRule"/>
</dbReference>
<name>A0A095YDJ2_9FIRM</name>
<dbReference type="InterPro" id="IPR014729">
    <property type="entry name" value="Rossmann-like_a/b/a_fold"/>
</dbReference>
<comment type="similarity">
    <text evidence="9">Belongs to the argininosuccinate synthase family. Type 1 subfamily.</text>
</comment>
<gene>
    <name evidence="9" type="primary">argG</name>
    <name evidence="12" type="ORF">HMPREF1630_03265</name>
</gene>
<dbReference type="UniPathway" id="UPA00068">
    <property type="reaction ID" value="UER00113"/>
</dbReference>
<feature type="domain" description="Arginosuccinate synthase-like N-terminal" evidence="10">
    <location>
        <begin position="14"/>
        <end position="174"/>
    </location>
</feature>
<keyword evidence="9" id="KW-0963">Cytoplasm</keyword>
<evidence type="ECO:0000256" key="6">
    <source>
        <dbReference type="ARBA" id="ARBA00022605"/>
    </source>
</evidence>
<feature type="binding site" evidence="9">
    <location>
        <position position="96"/>
    </location>
    <ligand>
        <name>L-citrulline</name>
        <dbReference type="ChEBI" id="CHEBI:57743"/>
    </ligand>
</feature>
<comment type="caution">
    <text evidence="9">Lacks conserved residue(s) required for the propagation of feature annotation.</text>
</comment>
<dbReference type="InterPro" id="IPR024074">
    <property type="entry name" value="AS_cat/multimer_dom_body"/>
</dbReference>
<evidence type="ECO:0000259" key="10">
    <source>
        <dbReference type="Pfam" id="PF00764"/>
    </source>
</evidence>
<comment type="subunit">
    <text evidence="2 9">Homotetramer.</text>
</comment>
<dbReference type="AlphaFoldDB" id="A0A095YDJ2"/>
<evidence type="ECO:0000259" key="11">
    <source>
        <dbReference type="Pfam" id="PF20979"/>
    </source>
</evidence>
<comment type="caution">
    <text evidence="12">The sequence shown here is derived from an EMBL/GenBank/DDBJ whole genome shotgun (WGS) entry which is preliminary data.</text>
</comment>
<dbReference type="NCBIfam" id="NF001770">
    <property type="entry name" value="PRK00509.1"/>
    <property type="match status" value="1"/>
</dbReference>
<dbReference type="Proteomes" id="UP000029579">
    <property type="component" value="Unassembled WGS sequence"/>
</dbReference>
<dbReference type="SUPFAM" id="SSF69864">
    <property type="entry name" value="Argininosuccinate synthetase, C-terminal domain"/>
    <property type="match status" value="1"/>
</dbReference>
<dbReference type="PANTHER" id="PTHR11587:SF2">
    <property type="entry name" value="ARGININOSUCCINATE SYNTHASE"/>
    <property type="match status" value="1"/>
</dbReference>
<proteinExistence type="inferred from homology"/>
<evidence type="ECO:0000256" key="3">
    <source>
        <dbReference type="ARBA" id="ARBA00012286"/>
    </source>
</evidence>
<protein>
    <recommendedName>
        <fullName evidence="3 9">Argininosuccinate synthase</fullName>
        <ecNumber evidence="3 9">6.3.4.5</ecNumber>
    </recommendedName>
    <alternativeName>
        <fullName evidence="9">Citrulline--aspartate ligase</fullName>
    </alternativeName>
</protein>
<dbReference type="eggNOG" id="COG0137">
    <property type="taxonomic scope" value="Bacteria"/>
</dbReference>
<dbReference type="Gene3D" id="3.40.50.620">
    <property type="entry name" value="HUPs"/>
    <property type="match status" value="1"/>
</dbReference>
<feature type="binding site" evidence="9">
    <location>
        <position position="136"/>
    </location>
    <ligand>
        <name>L-citrulline</name>
        <dbReference type="ChEBI" id="CHEBI:57743"/>
    </ligand>
</feature>
<dbReference type="InterPro" id="IPR048267">
    <property type="entry name" value="Arginosuc_syn_N"/>
</dbReference>
<dbReference type="Gene3D" id="1.20.5.470">
    <property type="entry name" value="Single helix bin"/>
    <property type="match status" value="1"/>
</dbReference>
<comment type="pathway">
    <text evidence="1 9">Amino-acid biosynthesis; L-arginine biosynthesis; L-arginine from L-ornithine and carbamoyl phosphate: step 2/3.</text>
</comment>
<dbReference type="GO" id="GO:0006526">
    <property type="term" value="P:L-arginine biosynthetic process"/>
    <property type="evidence" value="ECO:0007669"/>
    <property type="project" value="UniProtKB-UniRule"/>
</dbReference>
<dbReference type="NCBIfam" id="TIGR00032">
    <property type="entry name" value="argG"/>
    <property type="match status" value="1"/>
</dbReference>
<comment type="catalytic activity">
    <reaction evidence="9">
        <text>L-citrulline + L-aspartate + ATP = 2-(N(omega)-L-arginino)succinate + AMP + diphosphate + H(+)</text>
        <dbReference type="Rhea" id="RHEA:10932"/>
        <dbReference type="ChEBI" id="CHEBI:15378"/>
        <dbReference type="ChEBI" id="CHEBI:29991"/>
        <dbReference type="ChEBI" id="CHEBI:30616"/>
        <dbReference type="ChEBI" id="CHEBI:33019"/>
        <dbReference type="ChEBI" id="CHEBI:57472"/>
        <dbReference type="ChEBI" id="CHEBI:57743"/>
        <dbReference type="ChEBI" id="CHEBI:456215"/>
        <dbReference type="EC" id="6.3.4.5"/>
    </reaction>
</comment>
<dbReference type="GO" id="GO:0005737">
    <property type="term" value="C:cytoplasm"/>
    <property type="evidence" value="ECO:0007669"/>
    <property type="project" value="UniProtKB-SubCell"/>
</dbReference>